<protein>
    <submittedName>
        <fullName evidence="2">Uncharacterized protein</fullName>
    </submittedName>
</protein>
<evidence type="ECO:0000313" key="3">
    <source>
        <dbReference type="Proteomes" id="UP000886595"/>
    </source>
</evidence>
<keyword evidence="1" id="KW-0812">Transmembrane</keyword>
<sequence>MAELRFCESSKRNRDRRCTEKVMDVASWPRINLSCCDAETVPTSLRVKKRIVIPSYFLKVVFIFARGIAAVFVRDQPEGEAILVDQMVSDRSKSGGYGHRTYRNTF</sequence>
<dbReference type="EMBL" id="JAAMPC010000015">
    <property type="protein sequence ID" value="KAG2260486.1"/>
    <property type="molecule type" value="Genomic_DNA"/>
</dbReference>
<feature type="transmembrane region" description="Helical" evidence="1">
    <location>
        <begin position="56"/>
        <end position="73"/>
    </location>
</feature>
<reference evidence="2 3" key="1">
    <citation type="submission" date="2020-02" db="EMBL/GenBank/DDBJ databases">
        <authorList>
            <person name="Ma Q."/>
            <person name="Huang Y."/>
            <person name="Song X."/>
            <person name="Pei D."/>
        </authorList>
    </citation>
    <scope>NUCLEOTIDE SEQUENCE [LARGE SCALE GENOMIC DNA]</scope>
    <source>
        <strain evidence="2">Sxm20200214</strain>
        <tissue evidence="2">Leaf</tissue>
    </source>
</reference>
<gene>
    <name evidence="2" type="ORF">Bca52824_079780</name>
</gene>
<dbReference type="AlphaFoldDB" id="A0A8X7PYM5"/>
<accession>A0A8X7PYM5</accession>
<name>A0A8X7PYM5_BRACI</name>
<dbReference type="Proteomes" id="UP000886595">
    <property type="component" value="Unassembled WGS sequence"/>
</dbReference>
<evidence type="ECO:0000256" key="1">
    <source>
        <dbReference type="SAM" id="Phobius"/>
    </source>
</evidence>
<keyword evidence="1" id="KW-1133">Transmembrane helix</keyword>
<keyword evidence="1" id="KW-0472">Membrane</keyword>
<organism evidence="2 3">
    <name type="scientific">Brassica carinata</name>
    <name type="common">Ethiopian mustard</name>
    <name type="synonym">Abyssinian cabbage</name>
    <dbReference type="NCBI Taxonomy" id="52824"/>
    <lineage>
        <taxon>Eukaryota</taxon>
        <taxon>Viridiplantae</taxon>
        <taxon>Streptophyta</taxon>
        <taxon>Embryophyta</taxon>
        <taxon>Tracheophyta</taxon>
        <taxon>Spermatophyta</taxon>
        <taxon>Magnoliopsida</taxon>
        <taxon>eudicotyledons</taxon>
        <taxon>Gunneridae</taxon>
        <taxon>Pentapetalae</taxon>
        <taxon>rosids</taxon>
        <taxon>malvids</taxon>
        <taxon>Brassicales</taxon>
        <taxon>Brassicaceae</taxon>
        <taxon>Brassiceae</taxon>
        <taxon>Brassica</taxon>
    </lineage>
</organism>
<keyword evidence="3" id="KW-1185">Reference proteome</keyword>
<proteinExistence type="predicted"/>
<dbReference type="OrthoDB" id="10488053at2759"/>
<comment type="caution">
    <text evidence="2">The sequence shown here is derived from an EMBL/GenBank/DDBJ whole genome shotgun (WGS) entry which is preliminary data.</text>
</comment>
<evidence type="ECO:0000313" key="2">
    <source>
        <dbReference type="EMBL" id="KAG2260486.1"/>
    </source>
</evidence>